<dbReference type="AlphaFoldDB" id="A0A914Q6D4"/>
<reference evidence="3" key="1">
    <citation type="submission" date="2022-11" db="UniProtKB">
        <authorList>
            <consortium name="WormBaseParasite"/>
        </authorList>
    </citation>
    <scope>IDENTIFICATION</scope>
</reference>
<organism evidence="2 3">
    <name type="scientific">Panagrolaimus davidi</name>
    <dbReference type="NCBI Taxonomy" id="227884"/>
    <lineage>
        <taxon>Eukaryota</taxon>
        <taxon>Metazoa</taxon>
        <taxon>Ecdysozoa</taxon>
        <taxon>Nematoda</taxon>
        <taxon>Chromadorea</taxon>
        <taxon>Rhabditida</taxon>
        <taxon>Tylenchina</taxon>
        <taxon>Panagrolaimomorpha</taxon>
        <taxon>Panagrolaimoidea</taxon>
        <taxon>Panagrolaimidae</taxon>
        <taxon>Panagrolaimus</taxon>
    </lineage>
</organism>
<protein>
    <submittedName>
        <fullName evidence="3">C2H2-type domain-containing protein</fullName>
    </submittedName>
</protein>
<dbReference type="WBParaSite" id="PDA_v2.g26965.t1">
    <property type="protein sequence ID" value="PDA_v2.g26965.t1"/>
    <property type="gene ID" value="PDA_v2.g26965"/>
</dbReference>
<keyword evidence="2" id="KW-1185">Reference proteome</keyword>
<dbReference type="Gene3D" id="3.30.160.60">
    <property type="entry name" value="Classic Zinc Finger"/>
    <property type="match status" value="1"/>
</dbReference>
<evidence type="ECO:0000313" key="3">
    <source>
        <dbReference type="WBParaSite" id="PDA_v2.g26965.t1"/>
    </source>
</evidence>
<accession>A0A914Q6D4</accession>
<evidence type="ECO:0000256" key="1">
    <source>
        <dbReference type="SAM" id="MobiDB-lite"/>
    </source>
</evidence>
<dbReference type="Proteomes" id="UP000887578">
    <property type="component" value="Unplaced"/>
</dbReference>
<sequence>MPDRELRQNNGPSTKICIQCQNEMTQKELVFNADVPKIDNENYYSIEPTTVKNKPAKKYYSWDSKIGNNDEDVYFDAPENHKMPVERSRNNRYSYKPNRYNFNQNDNRYFEKYRENSHYSKKPSHQRDTRYSDGNPYFNKSNQSNVFDERNPKIPKLLMSGNRVICQKNYHDIFEMIDSKSPFLADNERYCEVFSGFLKVYHPERPFLCPYCDKLNKDRWDLFHHIENIHGHHYIPNGYWCQKCQCPLLNNQSALHYHMGFCRKSYWYEKVRGYPCYF</sequence>
<name>A0A914Q6D4_9BILA</name>
<evidence type="ECO:0000313" key="2">
    <source>
        <dbReference type="Proteomes" id="UP000887578"/>
    </source>
</evidence>
<feature type="region of interest" description="Disordered" evidence="1">
    <location>
        <begin position="115"/>
        <end position="145"/>
    </location>
</feature>
<proteinExistence type="predicted"/>